<dbReference type="InterPro" id="IPR003004">
    <property type="entry name" value="GspF/PilC"/>
</dbReference>
<keyword evidence="6 7" id="KW-0472">Membrane</keyword>
<accession>A0A6P1E9N4</accession>
<evidence type="ECO:0000313" key="10">
    <source>
        <dbReference type="Proteomes" id="UP000465035"/>
    </source>
</evidence>
<dbReference type="Pfam" id="PF00482">
    <property type="entry name" value="T2SSF"/>
    <property type="match status" value="2"/>
</dbReference>
<evidence type="ECO:0000256" key="3">
    <source>
        <dbReference type="ARBA" id="ARBA00022475"/>
    </source>
</evidence>
<evidence type="ECO:0000256" key="6">
    <source>
        <dbReference type="ARBA" id="ARBA00023136"/>
    </source>
</evidence>
<dbReference type="AlphaFoldDB" id="A0A6P1E9N4"/>
<evidence type="ECO:0000256" key="2">
    <source>
        <dbReference type="ARBA" id="ARBA00005745"/>
    </source>
</evidence>
<keyword evidence="4 7" id="KW-0812">Transmembrane</keyword>
<feature type="transmembrane region" description="Helical" evidence="7">
    <location>
        <begin position="178"/>
        <end position="200"/>
    </location>
</feature>
<evidence type="ECO:0000256" key="5">
    <source>
        <dbReference type="ARBA" id="ARBA00022989"/>
    </source>
</evidence>
<dbReference type="Gene3D" id="1.20.81.30">
    <property type="entry name" value="Type II secretion system (T2SS), domain F"/>
    <property type="match status" value="2"/>
</dbReference>
<evidence type="ECO:0000256" key="1">
    <source>
        <dbReference type="ARBA" id="ARBA00004651"/>
    </source>
</evidence>
<comment type="similarity">
    <text evidence="2">Belongs to the GSP F family.</text>
</comment>
<feature type="domain" description="Type II secretion system protein GspF" evidence="8">
    <location>
        <begin position="41"/>
        <end position="159"/>
    </location>
</feature>
<dbReference type="PANTHER" id="PTHR30012">
    <property type="entry name" value="GENERAL SECRETION PATHWAY PROTEIN"/>
    <property type="match status" value="1"/>
</dbReference>
<proteinExistence type="inferred from homology"/>
<keyword evidence="3" id="KW-1003">Cell membrane</keyword>
<protein>
    <submittedName>
        <fullName evidence="9">Type II secretory pathway protein</fullName>
    </submittedName>
</protein>
<organism evidence="9 10">
    <name type="scientific">Lentilactobacillus hilgardii</name>
    <name type="common">Lactobacillus hilgardii</name>
    <dbReference type="NCBI Taxonomy" id="1588"/>
    <lineage>
        <taxon>Bacteria</taxon>
        <taxon>Bacillati</taxon>
        <taxon>Bacillota</taxon>
        <taxon>Bacilli</taxon>
        <taxon>Lactobacillales</taxon>
        <taxon>Lactobacillaceae</taxon>
        <taxon>Lentilactobacillus</taxon>
    </lineage>
</organism>
<gene>
    <name evidence="9" type="ORF">GQR93_07015</name>
</gene>
<dbReference type="GO" id="GO:0005886">
    <property type="term" value="C:plasma membrane"/>
    <property type="evidence" value="ECO:0007669"/>
    <property type="project" value="UniProtKB-SubCell"/>
</dbReference>
<feature type="transmembrane region" description="Helical" evidence="7">
    <location>
        <begin position="333"/>
        <end position="353"/>
    </location>
</feature>
<dbReference type="Proteomes" id="UP000465035">
    <property type="component" value="Chromosome"/>
</dbReference>
<comment type="subcellular location">
    <subcellularLocation>
        <location evidence="1">Cell membrane</location>
        <topology evidence="1">Multi-pass membrane protein</topology>
    </subcellularLocation>
</comment>
<evidence type="ECO:0000259" key="8">
    <source>
        <dbReference type="Pfam" id="PF00482"/>
    </source>
</evidence>
<evidence type="ECO:0000313" key="9">
    <source>
        <dbReference type="EMBL" id="QHB51951.1"/>
    </source>
</evidence>
<reference evidence="9 10" key="1">
    <citation type="submission" date="2019-12" db="EMBL/GenBank/DDBJ databases">
        <title>Lactobacillus hilgardii FLUB.</title>
        <authorList>
            <person name="Gustaw K."/>
        </authorList>
    </citation>
    <scope>NUCLEOTIDE SEQUENCE [LARGE SCALE GENOMIC DNA]</scope>
    <source>
        <strain evidence="9 10">FLUB</strain>
    </source>
</reference>
<dbReference type="InterPro" id="IPR018076">
    <property type="entry name" value="T2SS_GspF_dom"/>
</dbReference>
<dbReference type="InterPro" id="IPR042094">
    <property type="entry name" value="T2SS_GspF_sf"/>
</dbReference>
<dbReference type="PANTHER" id="PTHR30012:SF0">
    <property type="entry name" value="TYPE II SECRETION SYSTEM PROTEIN F-RELATED"/>
    <property type="match status" value="1"/>
</dbReference>
<feature type="transmembrane region" description="Helical" evidence="7">
    <location>
        <begin position="135"/>
        <end position="158"/>
    </location>
</feature>
<feature type="domain" description="Type II secretion system protein GspF" evidence="8">
    <location>
        <begin position="231"/>
        <end position="351"/>
    </location>
</feature>
<dbReference type="EMBL" id="CP047121">
    <property type="protein sequence ID" value="QHB51951.1"/>
    <property type="molecule type" value="Genomic_DNA"/>
</dbReference>
<sequence>MIGRTGKMVLSRQLLINKLLEKLPNNFGTVKRWPIAVQADFFSTLANLLKIGFSLTAALKFICETDQHLKSGTKQIIDGLETGSDFSKCVQPLISSQAYQQILISEKHGQLRDVLNELATFNRLKLKQIKKIKTVMIYPAFLCIILLTLIIVIHTFVFPQIETLLPSVSTAQPELIDFHLLEVIGLAIGTILIILTIGFFKQPVLKKAEIVVKIPFLGSIFKRYIAYYLASNLATLLRNGLSVKEIYSVLCAQKTDSIIYALGEMLNTSLTKGNSLKKIVETHHFIPKEIVKFLNSGDTVTEMANSMTAYSKLMFDEILLATDKLIAFIQPTMFLMIGVTIVATYFQLLIPIYDSVKGLY</sequence>
<name>A0A6P1E9N4_LENHI</name>
<keyword evidence="5 7" id="KW-1133">Transmembrane helix</keyword>
<evidence type="ECO:0000256" key="7">
    <source>
        <dbReference type="SAM" id="Phobius"/>
    </source>
</evidence>
<evidence type="ECO:0000256" key="4">
    <source>
        <dbReference type="ARBA" id="ARBA00022692"/>
    </source>
</evidence>